<dbReference type="Gene3D" id="1.10.1740.10">
    <property type="match status" value="1"/>
</dbReference>
<feature type="domain" description="RNA polymerase sigma-70 region 2" evidence="6">
    <location>
        <begin position="40"/>
        <end position="106"/>
    </location>
</feature>
<comment type="similarity">
    <text evidence="1">Belongs to the sigma-70 factor family. ECF subfamily.</text>
</comment>
<dbReference type="InterPro" id="IPR039425">
    <property type="entry name" value="RNA_pol_sigma-70-like"/>
</dbReference>
<evidence type="ECO:0000259" key="6">
    <source>
        <dbReference type="Pfam" id="PF04542"/>
    </source>
</evidence>
<dbReference type="InterPro" id="IPR007627">
    <property type="entry name" value="RNA_pol_sigma70_r2"/>
</dbReference>
<evidence type="ECO:0000256" key="3">
    <source>
        <dbReference type="ARBA" id="ARBA00023082"/>
    </source>
</evidence>
<dbReference type="NCBIfam" id="TIGR02937">
    <property type="entry name" value="sigma70-ECF"/>
    <property type="match status" value="1"/>
</dbReference>
<dbReference type="SUPFAM" id="SSF88946">
    <property type="entry name" value="Sigma2 domain of RNA polymerase sigma factors"/>
    <property type="match status" value="1"/>
</dbReference>
<sequence length="196" mass="21570">MGGPIQLMTAEVTEPPDGATTDDDLVSLATQGNRAAFEALLRRHYDLMHRVAWRMTGSQTDAQDICQDVCCALVERIASFRGEAKFTTWLVGIVRNACHDHHRRHSTLARLKGHLAVLAEMAARPDGRDLFRRSWLASELARLSPLLRETVVLVVGEGMTHAEAATALGVSESTISGRMHEVRRLAGLAKDIGDEY</sequence>
<evidence type="ECO:0000256" key="1">
    <source>
        <dbReference type="ARBA" id="ARBA00010641"/>
    </source>
</evidence>
<keyword evidence="2" id="KW-0805">Transcription regulation</keyword>
<dbReference type="OrthoDB" id="9780326at2"/>
<dbReference type="Pfam" id="PF04542">
    <property type="entry name" value="Sigma70_r2"/>
    <property type="match status" value="1"/>
</dbReference>
<dbReference type="GO" id="GO:0016987">
    <property type="term" value="F:sigma factor activity"/>
    <property type="evidence" value="ECO:0007669"/>
    <property type="project" value="UniProtKB-KW"/>
</dbReference>
<reference evidence="8 9" key="1">
    <citation type="submission" date="2014-03" db="EMBL/GenBank/DDBJ databases">
        <title>Bradyrhizobium valentinum sp. nov., isolated from effective nodules of Lupinus mariae-josephae, a lupine endemic of basic-lime soils in Eastern Spain.</title>
        <authorList>
            <person name="Duran D."/>
            <person name="Rey L."/>
            <person name="Navarro A."/>
            <person name="Busquets A."/>
            <person name="Imperial J."/>
            <person name="Ruiz-Argueso T."/>
        </authorList>
    </citation>
    <scope>NUCLEOTIDE SEQUENCE [LARGE SCALE GENOMIC DNA]</scope>
    <source>
        <strain evidence="8 9">CCBAU 23086</strain>
    </source>
</reference>
<proteinExistence type="inferred from homology"/>
<dbReference type="InterPro" id="IPR013249">
    <property type="entry name" value="RNA_pol_sigma70_r4_t2"/>
</dbReference>
<dbReference type="EMBL" id="LLYB01000046">
    <property type="protein sequence ID" value="KRR26442.1"/>
    <property type="molecule type" value="Genomic_DNA"/>
</dbReference>
<dbReference type="InterPro" id="IPR014284">
    <property type="entry name" value="RNA_pol_sigma-70_dom"/>
</dbReference>
<evidence type="ECO:0000313" key="8">
    <source>
        <dbReference type="EMBL" id="KRR26442.1"/>
    </source>
</evidence>
<feature type="domain" description="RNA polymerase sigma factor 70 region 4 type 2" evidence="7">
    <location>
        <begin position="136"/>
        <end position="184"/>
    </location>
</feature>
<dbReference type="InterPro" id="IPR013324">
    <property type="entry name" value="RNA_pol_sigma_r3/r4-like"/>
</dbReference>
<keyword evidence="5" id="KW-0804">Transcription</keyword>
<dbReference type="AlphaFoldDB" id="A0A0R3N3A5"/>
<gene>
    <name evidence="8" type="ORF">CQ14_02810</name>
</gene>
<evidence type="ECO:0000256" key="2">
    <source>
        <dbReference type="ARBA" id="ARBA00023015"/>
    </source>
</evidence>
<dbReference type="Proteomes" id="UP000051660">
    <property type="component" value="Unassembled WGS sequence"/>
</dbReference>
<accession>A0A0R3N3A5</accession>
<keyword evidence="3" id="KW-0731">Sigma factor</keyword>
<evidence type="ECO:0000256" key="4">
    <source>
        <dbReference type="ARBA" id="ARBA00023125"/>
    </source>
</evidence>
<dbReference type="InterPro" id="IPR013325">
    <property type="entry name" value="RNA_pol_sigma_r2"/>
</dbReference>
<dbReference type="Gene3D" id="1.10.10.10">
    <property type="entry name" value="Winged helix-like DNA-binding domain superfamily/Winged helix DNA-binding domain"/>
    <property type="match status" value="1"/>
</dbReference>
<dbReference type="GO" id="GO:0003677">
    <property type="term" value="F:DNA binding"/>
    <property type="evidence" value="ECO:0007669"/>
    <property type="project" value="UniProtKB-KW"/>
</dbReference>
<dbReference type="PANTHER" id="PTHR43133">
    <property type="entry name" value="RNA POLYMERASE ECF-TYPE SIGMA FACTO"/>
    <property type="match status" value="1"/>
</dbReference>
<dbReference type="Pfam" id="PF08281">
    <property type="entry name" value="Sigma70_r4_2"/>
    <property type="match status" value="1"/>
</dbReference>
<evidence type="ECO:0000313" key="9">
    <source>
        <dbReference type="Proteomes" id="UP000051660"/>
    </source>
</evidence>
<dbReference type="InterPro" id="IPR036388">
    <property type="entry name" value="WH-like_DNA-bd_sf"/>
</dbReference>
<organism evidence="8 9">
    <name type="scientific">Bradyrhizobium lablabi</name>
    <dbReference type="NCBI Taxonomy" id="722472"/>
    <lineage>
        <taxon>Bacteria</taxon>
        <taxon>Pseudomonadati</taxon>
        <taxon>Pseudomonadota</taxon>
        <taxon>Alphaproteobacteria</taxon>
        <taxon>Hyphomicrobiales</taxon>
        <taxon>Nitrobacteraceae</taxon>
        <taxon>Bradyrhizobium</taxon>
    </lineage>
</organism>
<dbReference type="SUPFAM" id="SSF88659">
    <property type="entry name" value="Sigma3 and sigma4 domains of RNA polymerase sigma factors"/>
    <property type="match status" value="1"/>
</dbReference>
<name>A0A0R3N3A5_9BRAD</name>
<comment type="caution">
    <text evidence="8">The sequence shown here is derived from an EMBL/GenBank/DDBJ whole genome shotgun (WGS) entry which is preliminary data.</text>
</comment>
<evidence type="ECO:0000259" key="7">
    <source>
        <dbReference type="Pfam" id="PF08281"/>
    </source>
</evidence>
<evidence type="ECO:0000256" key="5">
    <source>
        <dbReference type="ARBA" id="ARBA00023163"/>
    </source>
</evidence>
<protein>
    <submittedName>
        <fullName evidence="8">RNA polymerase subunit sigma-24</fullName>
    </submittedName>
</protein>
<dbReference type="PANTHER" id="PTHR43133:SF8">
    <property type="entry name" value="RNA POLYMERASE SIGMA FACTOR HI_1459-RELATED"/>
    <property type="match status" value="1"/>
</dbReference>
<dbReference type="GO" id="GO:0006352">
    <property type="term" value="P:DNA-templated transcription initiation"/>
    <property type="evidence" value="ECO:0007669"/>
    <property type="project" value="InterPro"/>
</dbReference>
<keyword evidence="4" id="KW-0238">DNA-binding</keyword>